<dbReference type="PANTHER" id="PTHR12411">
    <property type="entry name" value="CYSTEINE PROTEASE FAMILY C1-RELATED"/>
    <property type="match status" value="1"/>
</dbReference>
<evidence type="ECO:0000256" key="5">
    <source>
        <dbReference type="ARBA" id="ARBA00023157"/>
    </source>
</evidence>
<evidence type="ECO:0000256" key="2">
    <source>
        <dbReference type="ARBA" id="ARBA00022670"/>
    </source>
</evidence>
<dbReference type="SMART" id="SM00848">
    <property type="entry name" value="Inhibitor_I29"/>
    <property type="match status" value="1"/>
</dbReference>
<dbReference type="AlphaFoldDB" id="A0A059C7C5"/>
<dbReference type="GO" id="GO:0051603">
    <property type="term" value="P:proteolysis involved in protein catabolic process"/>
    <property type="evidence" value="ECO:0000318"/>
    <property type="project" value="GO_Central"/>
</dbReference>
<evidence type="ECO:0000256" key="1">
    <source>
        <dbReference type="ARBA" id="ARBA00008455"/>
    </source>
</evidence>
<dbReference type="GO" id="GO:0005764">
    <property type="term" value="C:lysosome"/>
    <property type="evidence" value="ECO:0000318"/>
    <property type="project" value="GO_Central"/>
</dbReference>
<dbReference type="GO" id="GO:0004197">
    <property type="term" value="F:cysteine-type endopeptidase activity"/>
    <property type="evidence" value="ECO:0000318"/>
    <property type="project" value="GO_Central"/>
</dbReference>
<dbReference type="InterPro" id="IPR038765">
    <property type="entry name" value="Papain-like_cys_pep_sf"/>
</dbReference>
<dbReference type="PRINTS" id="PR00705">
    <property type="entry name" value="PAPAIN"/>
</dbReference>
<feature type="domain" description="Cathepsin propeptide inhibitor" evidence="7">
    <location>
        <begin position="25"/>
        <end position="83"/>
    </location>
</feature>
<name>A0A059C7C5_EUCGR</name>
<feature type="non-terminal residue" evidence="8">
    <location>
        <position position="348"/>
    </location>
</feature>
<organism evidence="8">
    <name type="scientific">Eucalyptus grandis</name>
    <name type="common">Flooded gum</name>
    <dbReference type="NCBI Taxonomy" id="71139"/>
    <lineage>
        <taxon>Eukaryota</taxon>
        <taxon>Viridiplantae</taxon>
        <taxon>Streptophyta</taxon>
        <taxon>Embryophyta</taxon>
        <taxon>Tracheophyta</taxon>
        <taxon>Spermatophyta</taxon>
        <taxon>Magnoliopsida</taxon>
        <taxon>eudicotyledons</taxon>
        <taxon>Gunneridae</taxon>
        <taxon>Pentapetalae</taxon>
        <taxon>rosids</taxon>
        <taxon>malvids</taxon>
        <taxon>Myrtales</taxon>
        <taxon>Myrtaceae</taxon>
        <taxon>Myrtoideae</taxon>
        <taxon>Eucalypteae</taxon>
        <taxon>Eucalyptus</taxon>
    </lineage>
</organism>
<sequence>MLIVSLCAGASTSATTPPNSTLAEFEKWMARHGRSYADNREKVKRYEIFLETLCFIEDFNYKAANRSYRVGLNQFSDLTTDEFVARYTGFRAGSNSSNSSATATFKYQGSTHVPSSVNWVDRGVVNRIKYQGACGGLEPWNLWDLLVEESLQCHILSCKAKSCWAFSAAAAVESITAIKTGVLLSLSEQQLIDCATNGGNHGCEGGREDDAYNYIVQNKGISSEDTYPYIGADNACNTQAASFAAAQISGHEDIPVSEDEILKAVAMQPVSVALDSSSAGFQHYVGGIFEGPCGVNLNHAAVIVGYGTTPDGVDYWLLRNSWDVTWGEEGYMRILRNSGIPGGLCGLA</sequence>
<dbReference type="InterPro" id="IPR000668">
    <property type="entry name" value="Peptidase_C1A_C"/>
</dbReference>
<reference evidence="8" key="1">
    <citation type="submission" date="2013-07" db="EMBL/GenBank/DDBJ databases">
        <title>The genome of Eucalyptus grandis.</title>
        <authorList>
            <person name="Schmutz J."/>
            <person name="Hayes R."/>
            <person name="Myburg A."/>
            <person name="Tuskan G."/>
            <person name="Grattapaglia D."/>
            <person name="Rokhsar D.S."/>
        </authorList>
    </citation>
    <scope>NUCLEOTIDE SEQUENCE</scope>
    <source>
        <tissue evidence="8">Leaf extractions</tissue>
    </source>
</reference>
<accession>A0A059C7C5</accession>
<feature type="domain" description="Peptidase C1A papain C-terminal" evidence="6">
    <location>
        <begin position="113"/>
        <end position="347"/>
    </location>
</feature>
<dbReference type="Pfam" id="PF00112">
    <property type="entry name" value="Peptidase_C1"/>
    <property type="match status" value="1"/>
</dbReference>
<evidence type="ECO:0000256" key="3">
    <source>
        <dbReference type="ARBA" id="ARBA00022801"/>
    </source>
</evidence>
<evidence type="ECO:0000259" key="6">
    <source>
        <dbReference type="SMART" id="SM00645"/>
    </source>
</evidence>
<dbReference type="PROSITE" id="PS00640">
    <property type="entry name" value="THIOL_PROTEASE_ASN"/>
    <property type="match status" value="1"/>
</dbReference>
<dbReference type="InterPro" id="IPR013201">
    <property type="entry name" value="Prot_inhib_I29"/>
</dbReference>
<dbReference type="EMBL" id="KK198757">
    <property type="protein sequence ID" value="KCW74086.1"/>
    <property type="molecule type" value="Genomic_DNA"/>
</dbReference>
<keyword evidence="4" id="KW-0788">Thiol protease</keyword>
<keyword evidence="5" id="KW-1015">Disulfide bond</keyword>
<comment type="similarity">
    <text evidence="1">Belongs to the peptidase C1 family.</text>
</comment>
<protein>
    <submittedName>
        <fullName evidence="8">Uncharacterized protein</fullName>
    </submittedName>
</protein>
<dbReference type="InterPro" id="IPR039417">
    <property type="entry name" value="Peptidase_C1A_papain-like"/>
</dbReference>
<gene>
    <name evidence="8" type="ORF">EUGRSUZ_E02727</name>
</gene>
<dbReference type="InParanoid" id="A0A059C7C5"/>
<evidence type="ECO:0000313" key="8">
    <source>
        <dbReference type="EMBL" id="KCW74086.1"/>
    </source>
</evidence>
<dbReference type="Gene3D" id="3.90.70.10">
    <property type="entry name" value="Cysteine proteinases"/>
    <property type="match status" value="1"/>
</dbReference>
<dbReference type="SMART" id="SM00645">
    <property type="entry name" value="Pept_C1"/>
    <property type="match status" value="1"/>
</dbReference>
<dbReference type="CDD" id="cd02248">
    <property type="entry name" value="Peptidase_C1A"/>
    <property type="match status" value="1"/>
</dbReference>
<dbReference type="InterPro" id="IPR013128">
    <property type="entry name" value="Peptidase_C1A"/>
</dbReference>
<dbReference type="InterPro" id="IPR025661">
    <property type="entry name" value="Pept_asp_AS"/>
</dbReference>
<dbReference type="Gramene" id="KCW74086">
    <property type="protein sequence ID" value="KCW74086"/>
    <property type="gene ID" value="EUGRSUZ_E02727"/>
</dbReference>
<dbReference type="eggNOG" id="KOG1543">
    <property type="taxonomic scope" value="Eukaryota"/>
</dbReference>
<dbReference type="GO" id="GO:0005615">
    <property type="term" value="C:extracellular space"/>
    <property type="evidence" value="ECO:0000318"/>
    <property type="project" value="GO_Central"/>
</dbReference>
<evidence type="ECO:0000256" key="4">
    <source>
        <dbReference type="ARBA" id="ARBA00022807"/>
    </source>
</evidence>
<proteinExistence type="inferred from homology"/>
<evidence type="ECO:0000259" key="7">
    <source>
        <dbReference type="SMART" id="SM00848"/>
    </source>
</evidence>
<dbReference type="OMA" id="YDAGCSI"/>
<dbReference type="SUPFAM" id="SSF54001">
    <property type="entry name" value="Cysteine proteinases"/>
    <property type="match status" value="1"/>
</dbReference>
<dbReference type="Pfam" id="PF08246">
    <property type="entry name" value="Inhibitor_I29"/>
    <property type="match status" value="1"/>
</dbReference>
<keyword evidence="2" id="KW-0645">Protease</keyword>
<keyword evidence="3" id="KW-0378">Hydrolase</keyword>